<evidence type="ECO:0000313" key="1">
    <source>
        <dbReference type="EMBL" id="KAG5571798.1"/>
    </source>
</evidence>
<comment type="caution">
    <text evidence="1">The sequence shown here is derived from an EMBL/GenBank/DDBJ whole genome shotgun (WGS) entry which is preliminary data.</text>
</comment>
<reference evidence="1 2" key="1">
    <citation type="submission" date="2020-09" db="EMBL/GenBank/DDBJ databases">
        <title>De no assembly of potato wild relative species, Solanum commersonii.</title>
        <authorList>
            <person name="Cho K."/>
        </authorList>
    </citation>
    <scope>NUCLEOTIDE SEQUENCE [LARGE SCALE GENOMIC DNA]</scope>
    <source>
        <strain evidence="1">LZ3.2</strain>
        <tissue evidence="1">Leaf</tissue>
    </source>
</reference>
<dbReference type="AlphaFoldDB" id="A0A9J5WA05"/>
<evidence type="ECO:0000313" key="2">
    <source>
        <dbReference type="Proteomes" id="UP000824120"/>
    </source>
</evidence>
<dbReference type="EMBL" id="JACXVP010000012">
    <property type="protein sequence ID" value="KAG5571798.1"/>
    <property type="molecule type" value="Genomic_DNA"/>
</dbReference>
<organism evidence="1 2">
    <name type="scientific">Solanum commersonii</name>
    <name type="common">Commerson's wild potato</name>
    <name type="synonym">Commerson's nightshade</name>
    <dbReference type="NCBI Taxonomy" id="4109"/>
    <lineage>
        <taxon>Eukaryota</taxon>
        <taxon>Viridiplantae</taxon>
        <taxon>Streptophyta</taxon>
        <taxon>Embryophyta</taxon>
        <taxon>Tracheophyta</taxon>
        <taxon>Spermatophyta</taxon>
        <taxon>Magnoliopsida</taxon>
        <taxon>eudicotyledons</taxon>
        <taxon>Gunneridae</taxon>
        <taxon>Pentapetalae</taxon>
        <taxon>asterids</taxon>
        <taxon>lamiids</taxon>
        <taxon>Solanales</taxon>
        <taxon>Solanaceae</taxon>
        <taxon>Solanoideae</taxon>
        <taxon>Solaneae</taxon>
        <taxon>Solanum</taxon>
    </lineage>
</organism>
<gene>
    <name evidence="1" type="ORF">H5410_061564</name>
</gene>
<sequence>MSYNILNWAGLQEKINKIKKRKIRATSQIRGLEIVVIQESRKDMILFKELENVEYHVPLQTSSALDGAQLT</sequence>
<proteinExistence type="predicted"/>
<accession>A0A9J5WA05</accession>
<dbReference type="Proteomes" id="UP000824120">
    <property type="component" value="Chromosome 12"/>
</dbReference>
<keyword evidence="2" id="KW-1185">Reference proteome</keyword>
<protein>
    <submittedName>
        <fullName evidence="1">Uncharacterized protein</fullName>
    </submittedName>
</protein>
<name>A0A9J5WA05_SOLCO</name>